<feature type="transmembrane region" description="Helical" evidence="1">
    <location>
        <begin position="37"/>
        <end position="55"/>
    </location>
</feature>
<evidence type="ECO:0000256" key="1">
    <source>
        <dbReference type="SAM" id="Phobius"/>
    </source>
</evidence>
<keyword evidence="1" id="KW-0812">Transmembrane</keyword>
<keyword evidence="1" id="KW-1133">Transmembrane helix</keyword>
<reference evidence="4" key="2">
    <citation type="journal article" date="2018" name="ISME J.">
        <title>A dynamic microbial community with high functional redundancy inhabits the cold, oxic subseafloor aquifer.</title>
        <authorList>
            <person name="Tully B.J."/>
            <person name="Wheat C.G."/>
            <person name="Glazer B.T."/>
            <person name="Huber J.A."/>
        </authorList>
    </citation>
    <scope>NUCLEOTIDE SEQUENCE</scope>
    <source>
        <strain evidence="4">NORP83</strain>
    </source>
</reference>
<accession>A0A2A4Z4U4</accession>
<dbReference type="Gene3D" id="1.20.5.160">
    <property type="entry name" value="Bacterial aa3 type cytochrome c oxidase subunit IV"/>
    <property type="match status" value="1"/>
</dbReference>
<sequence length="56" mass="6524">MYEIRILERLIMTKKQHPAMDYKMHNDTYANFIKGSIYTSIFCALLALWAVIAIAT</sequence>
<dbReference type="EMBL" id="NVUS01000005">
    <property type="protein sequence ID" value="PCJ02189.1"/>
    <property type="molecule type" value="Genomic_DNA"/>
</dbReference>
<keyword evidence="1" id="KW-0472">Membrane</keyword>
<feature type="domain" description="Cytochrome c oxidase subunit IV bacterial aa3 type" evidence="2">
    <location>
        <begin position="19"/>
        <end position="52"/>
    </location>
</feature>
<protein>
    <recommendedName>
        <fullName evidence="2">Cytochrome c oxidase subunit IV bacterial aa3 type domain-containing protein</fullName>
    </recommendedName>
</protein>
<evidence type="ECO:0000313" key="3">
    <source>
        <dbReference type="EMBL" id="PCI96985.1"/>
    </source>
</evidence>
<dbReference type="InterPro" id="IPR012422">
    <property type="entry name" value="Cyt_c_oxidase_su4_bac-aa3"/>
</dbReference>
<gene>
    <name evidence="4" type="ORF">COB13_06265</name>
    <name evidence="3" type="ORF">COB13_16705</name>
</gene>
<name>A0A2A4Z4U4_9PROT</name>
<reference key="1">
    <citation type="submission" date="2017-08" db="EMBL/GenBank/DDBJ databases">
        <title>A dynamic microbial community with high functional redundancy inhabits the cold, oxic subseafloor aquifer.</title>
        <authorList>
            <person name="Tully B.J."/>
            <person name="Wheat C.G."/>
            <person name="Glazer B.T."/>
            <person name="Huber J.A."/>
        </authorList>
    </citation>
    <scope>NUCLEOTIDE SEQUENCE [LARGE SCALE GENOMIC DNA]</scope>
</reference>
<organism evidence="4">
    <name type="scientific">OCS116 cluster bacterium</name>
    <dbReference type="NCBI Taxonomy" id="2030921"/>
    <lineage>
        <taxon>Bacteria</taxon>
        <taxon>Pseudomonadati</taxon>
        <taxon>Pseudomonadota</taxon>
        <taxon>Alphaproteobacteria</taxon>
        <taxon>OCS116 cluster</taxon>
    </lineage>
</organism>
<proteinExistence type="predicted"/>
<dbReference type="SUPFAM" id="SSF81469">
    <property type="entry name" value="Bacterial aa3 type cytochrome c oxidase subunit IV"/>
    <property type="match status" value="1"/>
</dbReference>
<dbReference type="InterPro" id="IPR036596">
    <property type="entry name" value="Cyt-C_aa3_sf"/>
</dbReference>
<comment type="caution">
    <text evidence="4">The sequence shown here is derived from an EMBL/GenBank/DDBJ whole genome shotgun (WGS) entry which is preliminary data.</text>
</comment>
<evidence type="ECO:0000259" key="2">
    <source>
        <dbReference type="Pfam" id="PF07835"/>
    </source>
</evidence>
<dbReference type="EMBL" id="NVUS01000035">
    <property type="protein sequence ID" value="PCI96985.1"/>
    <property type="molecule type" value="Genomic_DNA"/>
</dbReference>
<dbReference type="AlphaFoldDB" id="A0A2A4Z4U4"/>
<dbReference type="Pfam" id="PF07835">
    <property type="entry name" value="COX4_pro_2"/>
    <property type="match status" value="1"/>
</dbReference>
<evidence type="ECO:0000313" key="4">
    <source>
        <dbReference type="EMBL" id="PCJ02189.1"/>
    </source>
</evidence>